<protein>
    <submittedName>
        <fullName evidence="2">Uncharacterized protein</fullName>
    </submittedName>
</protein>
<sequence>MKAKPDYRKNRPPYDNRSTSNAGKYHGIGIPAQVGAKKGTYTDMPREQKESKTSLPPRKMN</sequence>
<reference evidence="2" key="1">
    <citation type="submission" date="2020-04" db="EMBL/GenBank/DDBJ databases">
        <authorList>
            <person name="Chiriac C."/>
            <person name="Salcher M."/>
            <person name="Ghai R."/>
            <person name="Kavagutti S V."/>
        </authorList>
    </citation>
    <scope>NUCLEOTIDE SEQUENCE</scope>
</reference>
<name>A0A6J5KVU3_9CAUD</name>
<gene>
    <name evidence="2" type="ORF">UFOVP80_28</name>
</gene>
<evidence type="ECO:0000313" key="2">
    <source>
        <dbReference type="EMBL" id="CAB4126534.1"/>
    </source>
</evidence>
<feature type="region of interest" description="Disordered" evidence="1">
    <location>
        <begin position="1"/>
        <end position="61"/>
    </location>
</feature>
<dbReference type="EMBL" id="LR796205">
    <property type="protein sequence ID" value="CAB4126534.1"/>
    <property type="molecule type" value="Genomic_DNA"/>
</dbReference>
<feature type="compositionally biased region" description="Basic and acidic residues" evidence="1">
    <location>
        <begin position="1"/>
        <end position="14"/>
    </location>
</feature>
<evidence type="ECO:0000256" key="1">
    <source>
        <dbReference type="SAM" id="MobiDB-lite"/>
    </source>
</evidence>
<accession>A0A6J5KVU3</accession>
<organism evidence="2">
    <name type="scientific">uncultured Caudovirales phage</name>
    <dbReference type="NCBI Taxonomy" id="2100421"/>
    <lineage>
        <taxon>Viruses</taxon>
        <taxon>Duplodnaviria</taxon>
        <taxon>Heunggongvirae</taxon>
        <taxon>Uroviricota</taxon>
        <taxon>Caudoviricetes</taxon>
        <taxon>Peduoviridae</taxon>
        <taxon>Maltschvirus</taxon>
        <taxon>Maltschvirus maltsch</taxon>
    </lineage>
</organism>
<proteinExistence type="predicted"/>